<feature type="transmembrane region" description="Helical" evidence="7">
    <location>
        <begin position="411"/>
        <end position="436"/>
    </location>
</feature>
<feature type="transmembrane region" description="Helical" evidence="7">
    <location>
        <begin position="190"/>
        <end position="211"/>
    </location>
</feature>
<feature type="transmembrane region" description="Helical" evidence="7">
    <location>
        <begin position="12"/>
        <end position="35"/>
    </location>
</feature>
<dbReference type="EMBL" id="CM010634">
    <property type="protein sequence ID" value="RID53114.1"/>
    <property type="molecule type" value="Genomic_DNA"/>
</dbReference>
<dbReference type="InterPro" id="IPR045069">
    <property type="entry name" value="MATE_euk"/>
</dbReference>
<keyword evidence="3" id="KW-0813">Transport</keyword>
<feature type="transmembrane region" description="Helical" evidence="7">
    <location>
        <begin position="129"/>
        <end position="147"/>
    </location>
</feature>
<dbReference type="GO" id="GO:0016020">
    <property type="term" value="C:membrane"/>
    <property type="evidence" value="ECO:0007669"/>
    <property type="project" value="UniProtKB-SubCell"/>
</dbReference>
<dbReference type="PANTHER" id="PTHR11206">
    <property type="entry name" value="MULTIDRUG RESISTANCE PROTEIN"/>
    <property type="match status" value="1"/>
</dbReference>
<feature type="transmembrane region" description="Helical" evidence="7">
    <location>
        <begin position="351"/>
        <end position="372"/>
    </location>
</feature>
<sequence>MVFFLEMRRLAYVAGPMVAVNSSAYFPQVISIMMVGHLGELFLSSTAIAVSFCSVTGFSLVFGLASGLETLCGQANGAKQFEKLGVHTYTGIFSLLLVCIPLSVLWSFMGDILLLVGQDPLVSQEAGKFATWLIPALFAYAILQPLVQFFQAQSLILPLVVSSVSAICCHLVLCWSLIFKFGLGRLGAAISISVSYCLNPTVLGLYMVVSSKCSKSRATISMISVFKGMREFFRFGIPSASMIWGRLASLLLVILSGILPNPKLETSLLSVCLTTICSFYKVPESLGAAVSTRVANELGAGNPKQARMTVYTVMVMTYVESIMVSATIFSARNVFGYLFTSETEVVDYVRSIAPLVSLSVIFDALHAVLAGVARGSGMQDIGAYVNLAAYYLCGIPTAIILAFRFKMGGAGLWIGITGGSFVQSVLLGLIATLTNWQQQARKARERLMGDEFEEHNNEEHSEMIS</sequence>
<keyword evidence="6 7" id="KW-0472">Membrane</keyword>
<keyword evidence="5 7" id="KW-1133">Transmembrane helix</keyword>
<evidence type="ECO:0000256" key="1">
    <source>
        <dbReference type="ARBA" id="ARBA00004141"/>
    </source>
</evidence>
<dbReference type="NCBIfam" id="TIGR00797">
    <property type="entry name" value="matE"/>
    <property type="match status" value="1"/>
</dbReference>
<dbReference type="AlphaFoldDB" id="A0A397YMC8"/>
<evidence type="ECO:0000256" key="6">
    <source>
        <dbReference type="ARBA" id="ARBA00023136"/>
    </source>
</evidence>
<proteinExistence type="inferred from homology"/>
<dbReference type="GO" id="GO:1990961">
    <property type="term" value="P:xenobiotic detoxification by transmembrane export across the plasma membrane"/>
    <property type="evidence" value="ECO:0007669"/>
    <property type="project" value="InterPro"/>
</dbReference>
<feature type="transmembrane region" description="Helical" evidence="7">
    <location>
        <begin position="232"/>
        <end position="255"/>
    </location>
</feature>
<reference evidence="8 9" key="1">
    <citation type="submission" date="2018-06" db="EMBL/GenBank/DDBJ databases">
        <title>WGS assembly of Brassica rapa FPsc.</title>
        <authorList>
            <person name="Bowman J."/>
            <person name="Kohchi T."/>
            <person name="Yamato K."/>
            <person name="Jenkins J."/>
            <person name="Shu S."/>
            <person name="Ishizaki K."/>
            <person name="Yamaoka S."/>
            <person name="Nishihama R."/>
            <person name="Nakamura Y."/>
            <person name="Berger F."/>
            <person name="Adam C."/>
            <person name="Aki S."/>
            <person name="Althoff F."/>
            <person name="Araki T."/>
            <person name="Arteaga-Vazquez M."/>
            <person name="Balasubrmanian S."/>
            <person name="Bauer D."/>
            <person name="Boehm C."/>
            <person name="Briginshaw L."/>
            <person name="Caballero-Perez J."/>
            <person name="Catarino B."/>
            <person name="Chen F."/>
            <person name="Chiyoda S."/>
            <person name="Chovatia M."/>
            <person name="Davies K."/>
            <person name="Delmans M."/>
            <person name="Demura T."/>
            <person name="Dierschke T."/>
            <person name="Dolan L."/>
            <person name="Dorantes-Acosta A."/>
            <person name="Eklund D."/>
            <person name="Florent S."/>
            <person name="Flores-Sandoval E."/>
            <person name="Fujiyama A."/>
            <person name="Fukuzawa H."/>
            <person name="Galik B."/>
            <person name="Grimanelli D."/>
            <person name="Grimwood J."/>
            <person name="Grossniklaus U."/>
            <person name="Hamada T."/>
            <person name="Haseloff J."/>
            <person name="Hetherington A."/>
            <person name="Higo A."/>
            <person name="Hirakawa Y."/>
            <person name="Hundley H."/>
            <person name="Ikeda Y."/>
            <person name="Inoue K."/>
            <person name="Inoue S."/>
            <person name="Ishida S."/>
            <person name="Jia Q."/>
            <person name="Kakita M."/>
            <person name="Kanazawa T."/>
            <person name="Kawai Y."/>
            <person name="Kawashima T."/>
            <person name="Kennedy M."/>
            <person name="Kinose K."/>
            <person name="Kinoshita T."/>
            <person name="Kohara Y."/>
            <person name="Koide E."/>
            <person name="Komatsu K."/>
            <person name="Kopischke S."/>
            <person name="Kubo M."/>
            <person name="Kyozuka J."/>
            <person name="Lagercrantz U."/>
            <person name="Lin S."/>
            <person name="Lindquist E."/>
            <person name="Lipzen A."/>
            <person name="Lu C."/>
            <person name="Luna E."/>
            <person name="Martienssen R."/>
            <person name="Minamino N."/>
            <person name="Mizutani M."/>
            <person name="Mizutani M."/>
            <person name="Mochizuki N."/>
            <person name="Monte I."/>
            <person name="Mosher R."/>
            <person name="Nagasaki H."/>
            <person name="Nakagami H."/>
            <person name="Naramoto S."/>
            <person name="Nishitani K."/>
            <person name="Ohtani M."/>
            <person name="Okamoto T."/>
            <person name="Okumura M."/>
            <person name="Phillips J."/>
            <person name="Pollak B."/>
            <person name="Reinders A."/>
            <person name="Roevekamp M."/>
            <person name="Sano R."/>
            <person name="Sawa S."/>
            <person name="Schmid M."/>
            <person name="Shirakawa M."/>
            <person name="Solano R."/>
            <person name="Spunde A."/>
            <person name="Suetsugu N."/>
            <person name="Sugano S."/>
            <person name="Sugiyama A."/>
            <person name="Sun R."/>
            <person name="Suzuki Y."/>
            <person name="Takenaka M."/>
            <person name="Takezawa D."/>
            <person name="Tomogane H."/>
            <person name="Tsuzuki M."/>
            <person name="Ueda T."/>
            <person name="Umeda M."/>
            <person name="Ward J."/>
            <person name="Watanabe Y."/>
            <person name="Yazaki K."/>
            <person name="Yokoyama R."/>
            <person name="Yoshitake Y."/>
            <person name="Yotsui I."/>
            <person name="Zachgo S."/>
            <person name="Schmutz J."/>
        </authorList>
    </citation>
    <scope>NUCLEOTIDE SEQUENCE [LARGE SCALE GENOMIC DNA]</scope>
    <source>
        <strain evidence="9">cv. B-3</strain>
    </source>
</reference>
<feature type="transmembrane region" description="Helical" evidence="7">
    <location>
        <begin position="86"/>
        <end position="109"/>
    </location>
</feature>
<feature type="transmembrane region" description="Helical" evidence="7">
    <location>
        <begin position="310"/>
        <end position="331"/>
    </location>
</feature>
<dbReference type="GO" id="GO:0015297">
    <property type="term" value="F:antiporter activity"/>
    <property type="evidence" value="ECO:0007669"/>
    <property type="project" value="InterPro"/>
</dbReference>
<feature type="transmembrane region" description="Helical" evidence="7">
    <location>
        <begin position="41"/>
        <end position="65"/>
    </location>
</feature>
<feature type="transmembrane region" description="Helical" evidence="7">
    <location>
        <begin position="384"/>
        <end position="405"/>
    </location>
</feature>
<keyword evidence="4 7" id="KW-0812">Transmembrane</keyword>
<organism evidence="8 9">
    <name type="scientific">Brassica campestris</name>
    <name type="common">Field mustard</name>
    <dbReference type="NCBI Taxonomy" id="3711"/>
    <lineage>
        <taxon>Eukaryota</taxon>
        <taxon>Viridiplantae</taxon>
        <taxon>Streptophyta</taxon>
        <taxon>Embryophyta</taxon>
        <taxon>Tracheophyta</taxon>
        <taxon>Spermatophyta</taxon>
        <taxon>Magnoliopsida</taxon>
        <taxon>eudicotyledons</taxon>
        <taxon>Gunneridae</taxon>
        <taxon>Pentapetalae</taxon>
        <taxon>rosids</taxon>
        <taxon>malvids</taxon>
        <taxon>Brassicales</taxon>
        <taxon>Brassicaceae</taxon>
        <taxon>Brassiceae</taxon>
        <taxon>Brassica</taxon>
    </lineage>
</organism>
<evidence type="ECO:0000256" key="3">
    <source>
        <dbReference type="ARBA" id="ARBA00022448"/>
    </source>
</evidence>
<evidence type="ECO:0000313" key="9">
    <source>
        <dbReference type="Proteomes" id="UP000264353"/>
    </source>
</evidence>
<accession>A0A397YMC8</accession>
<gene>
    <name evidence="8" type="ORF">BRARA_G00534</name>
</gene>
<name>A0A397YMC8_BRACM</name>
<dbReference type="GO" id="GO:0042910">
    <property type="term" value="F:xenobiotic transmembrane transporter activity"/>
    <property type="evidence" value="ECO:0007669"/>
    <property type="project" value="InterPro"/>
</dbReference>
<dbReference type="Pfam" id="PF01554">
    <property type="entry name" value="MatE"/>
    <property type="match status" value="2"/>
</dbReference>
<feature type="transmembrane region" description="Helical" evidence="7">
    <location>
        <begin position="154"/>
        <end position="178"/>
    </location>
</feature>
<evidence type="ECO:0000256" key="5">
    <source>
        <dbReference type="ARBA" id="ARBA00022989"/>
    </source>
</evidence>
<dbReference type="Proteomes" id="UP000264353">
    <property type="component" value="Chromosome A7"/>
</dbReference>
<evidence type="ECO:0000256" key="2">
    <source>
        <dbReference type="ARBA" id="ARBA00010199"/>
    </source>
</evidence>
<comment type="similarity">
    <text evidence="2 7">Belongs to the multi antimicrobial extrusion (MATE) (TC 2.A.66.1) family.</text>
</comment>
<comment type="subcellular location">
    <subcellularLocation>
        <location evidence="1">Membrane</location>
        <topology evidence="1">Multi-pass membrane protein</topology>
    </subcellularLocation>
</comment>
<evidence type="ECO:0000256" key="7">
    <source>
        <dbReference type="RuleBase" id="RU004914"/>
    </source>
</evidence>
<protein>
    <recommendedName>
        <fullName evidence="7">Protein DETOXIFICATION</fullName>
    </recommendedName>
    <alternativeName>
        <fullName evidence="7">Multidrug and toxic compound extrusion protein</fullName>
    </alternativeName>
</protein>
<dbReference type="CDD" id="cd13132">
    <property type="entry name" value="MATE_eukaryotic"/>
    <property type="match status" value="1"/>
</dbReference>
<evidence type="ECO:0000313" key="8">
    <source>
        <dbReference type="EMBL" id="RID53114.1"/>
    </source>
</evidence>
<evidence type="ECO:0000256" key="4">
    <source>
        <dbReference type="ARBA" id="ARBA00022692"/>
    </source>
</evidence>
<dbReference type="InterPro" id="IPR002528">
    <property type="entry name" value="MATE_fam"/>
</dbReference>